<evidence type="ECO:0000313" key="3">
    <source>
        <dbReference type="Proteomes" id="UP000027178"/>
    </source>
</evidence>
<feature type="region of interest" description="Disordered" evidence="1">
    <location>
        <begin position="50"/>
        <end position="77"/>
    </location>
</feature>
<evidence type="ECO:0000313" key="2">
    <source>
        <dbReference type="EMBL" id="KDN81634.1"/>
    </source>
</evidence>
<reference evidence="2 3" key="1">
    <citation type="submission" date="2014-05" db="EMBL/GenBank/DDBJ databases">
        <title>Draft Genome Sequence of Kitasatospora cheerisanensis KCTC 2395.</title>
        <authorList>
            <person name="Nam D.H."/>
        </authorList>
    </citation>
    <scope>NUCLEOTIDE SEQUENCE [LARGE SCALE GENOMIC DNA]</scope>
    <source>
        <strain evidence="2 3">KCTC 2395</strain>
    </source>
</reference>
<comment type="caution">
    <text evidence="2">The sequence shown here is derived from an EMBL/GenBank/DDBJ whole genome shotgun (WGS) entry which is preliminary data.</text>
</comment>
<dbReference type="Proteomes" id="UP000027178">
    <property type="component" value="Unassembled WGS sequence"/>
</dbReference>
<organism evidence="2 3">
    <name type="scientific">Kitasatospora cheerisanensis KCTC 2395</name>
    <dbReference type="NCBI Taxonomy" id="1348663"/>
    <lineage>
        <taxon>Bacteria</taxon>
        <taxon>Bacillati</taxon>
        <taxon>Actinomycetota</taxon>
        <taxon>Actinomycetes</taxon>
        <taxon>Kitasatosporales</taxon>
        <taxon>Streptomycetaceae</taxon>
        <taxon>Kitasatospora</taxon>
    </lineage>
</organism>
<keyword evidence="3" id="KW-1185">Reference proteome</keyword>
<sequence>MRDAHAGQPQRAFADPVVPGVGGVVVGAPVRFRGAVQPVQGLAQVRWAGRSSASSRARPPAAAAPASTAQGEIIGPP</sequence>
<proteinExistence type="predicted"/>
<name>A0A066YNT7_9ACTN</name>
<accession>A0A066YNT7</accession>
<gene>
    <name evidence="2" type="ORF">KCH_65960</name>
</gene>
<dbReference type="AlphaFoldDB" id="A0A066YNT7"/>
<feature type="compositionally biased region" description="Low complexity" evidence="1">
    <location>
        <begin position="50"/>
        <end position="67"/>
    </location>
</feature>
<evidence type="ECO:0000256" key="1">
    <source>
        <dbReference type="SAM" id="MobiDB-lite"/>
    </source>
</evidence>
<dbReference type="HOGENOM" id="CLU_2633383_0_0_11"/>
<protein>
    <submittedName>
        <fullName evidence="2">Uncharacterized protein</fullName>
    </submittedName>
</protein>
<dbReference type="EMBL" id="JNBY01000132">
    <property type="protein sequence ID" value="KDN81634.1"/>
    <property type="molecule type" value="Genomic_DNA"/>
</dbReference>